<reference evidence="3 4" key="1">
    <citation type="submission" date="2020-08" db="EMBL/GenBank/DDBJ databases">
        <title>Genomic Encyclopedia of Type Strains, Phase IV (KMG-IV): sequencing the most valuable type-strain genomes for metagenomic binning, comparative biology and taxonomic classification.</title>
        <authorList>
            <person name="Goeker M."/>
        </authorList>
    </citation>
    <scope>NUCLEOTIDE SEQUENCE [LARGE SCALE GENOMIC DNA]</scope>
    <source>
        <strain evidence="3 4">DSM 17507</strain>
    </source>
</reference>
<keyword evidence="3" id="KW-0223">Dioxygenase</keyword>
<dbReference type="InterPro" id="IPR032710">
    <property type="entry name" value="NTF2-like_dom_sf"/>
</dbReference>
<evidence type="ECO:0000313" key="4">
    <source>
        <dbReference type="Proteomes" id="UP000538566"/>
    </source>
</evidence>
<dbReference type="Gene3D" id="3.10.450.50">
    <property type="match status" value="1"/>
</dbReference>
<dbReference type="InterPro" id="IPR000391">
    <property type="entry name" value="Rng_hydr_dOase-bsu"/>
</dbReference>
<organism evidence="3 4">
    <name type="scientific">Novosphingobium taihuense</name>
    <dbReference type="NCBI Taxonomy" id="260085"/>
    <lineage>
        <taxon>Bacteria</taxon>
        <taxon>Pseudomonadati</taxon>
        <taxon>Pseudomonadota</taxon>
        <taxon>Alphaproteobacteria</taxon>
        <taxon>Sphingomonadales</taxon>
        <taxon>Sphingomonadaceae</taxon>
        <taxon>Novosphingobium</taxon>
    </lineage>
</organism>
<evidence type="ECO:0000313" key="3">
    <source>
        <dbReference type="EMBL" id="MBB4614036.1"/>
    </source>
</evidence>
<dbReference type="Pfam" id="PF00866">
    <property type="entry name" value="Ring_hydroxyl_B"/>
    <property type="match status" value="1"/>
</dbReference>
<proteinExistence type="inferred from homology"/>
<accession>A0A7W7ABT7</accession>
<evidence type="ECO:0000256" key="1">
    <source>
        <dbReference type="ARBA" id="ARBA00009570"/>
    </source>
</evidence>
<dbReference type="GO" id="GO:0051213">
    <property type="term" value="F:dioxygenase activity"/>
    <property type="evidence" value="ECO:0007669"/>
    <property type="project" value="UniProtKB-KW"/>
</dbReference>
<comment type="similarity">
    <text evidence="1">Belongs to the bacterial ring-hydroxylating dioxygenase beta subunit family.</text>
</comment>
<dbReference type="RefSeq" id="WP_144903613.1">
    <property type="nucleotide sequence ID" value="NZ_JACHOA010000004.1"/>
</dbReference>
<dbReference type="Proteomes" id="UP000538566">
    <property type="component" value="Unassembled WGS sequence"/>
</dbReference>
<dbReference type="PANTHER" id="PTHR41534:SF2">
    <property type="entry name" value="3-PHENYLPROPIONATE_CINNAMIC ACID DIOXYGENASE SUBUNIT BETA"/>
    <property type="match status" value="1"/>
</dbReference>
<dbReference type="EMBL" id="JACHOA010000004">
    <property type="protein sequence ID" value="MBB4614036.1"/>
    <property type="molecule type" value="Genomic_DNA"/>
</dbReference>
<evidence type="ECO:0000256" key="2">
    <source>
        <dbReference type="ARBA" id="ARBA00023002"/>
    </source>
</evidence>
<comment type="caution">
    <text evidence="3">The sequence shown here is derived from an EMBL/GenBank/DDBJ whole genome shotgun (WGS) entry which is preliminary data.</text>
</comment>
<gene>
    <name evidence="3" type="ORF">GGR37_002322</name>
</gene>
<keyword evidence="2" id="KW-0560">Oxidoreductase</keyword>
<dbReference type="AlphaFoldDB" id="A0A7W7ABT7"/>
<name>A0A7W7ABT7_9SPHN</name>
<dbReference type="SUPFAM" id="SSF54427">
    <property type="entry name" value="NTF2-like"/>
    <property type="match status" value="1"/>
</dbReference>
<sequence length="165" mass="18482">MSAVTLERPAVTLADLTAFVWAEADLLDRLAYKDWLKLWSADGLYIVPVERGVTDHANAVNVLYDDAEMREMRVKRLLSGFSMSSAPPARTVRTVSRFVETARSETSVDLRAAQVIVEYKYERHRVLAADVDYRIALSADGLKLARKVVTLINCDDPLHGIGYLL</sequence>
<protein>
    <submittedName>
        <fullName evidence="3">3-phenylpropionate/cinnamic acid dioxygenase small subunit</fullName>
    </submittedName>
</protein>
<keyword evidence="4" id="KW-1185">Reference proteome</keyword>
<dbReference type="GO" id="GO:0019380">
    <property type="term" value="P:3-phenylpropionate catabolic process"/>
    <property type="evidence" value="ECO:0007669"/>
    <property type="project" value="TreeGrafter"/>
</dbReference>
<dbReference type="OrthoDB" id="7446267at2"/>
<dbReference type="PANTHER" id="PTHR41534">
    <property type="entry name" value="BLR3401 PROTEIN"/>
    <property type="match status" value="1"/>
</dbReference>